<dbReference type="AlphaFoldDB" id="A0A9N8VYV2"/>
<dbReference type="PANTHER" id="PTHR28304:SF2">
    <property type="entry name" value="PEROXISOMAL MEMBRANE PROTEIN PEX29"/>
    <property type="match status" value="1"/>
</dbReference>
<feature type="region of interest" description="Disordered" evidence="5">
    <location>
        <begin position="1"/>
        <end position="93"/>
    </location>
</feature>
<evidence type="ECO:0000256" key="6">
    <source>
        <dbReference type="SAM" id="Phobius"/>
    </source>
</evidence>
<sequence length="494" mass="55919">MSKSPRPKSKRLTFNTNSTVPAPKPPPTLPPPPRPSALRRSASMELVSDANASSRRVPPIPKISTTVPNIKISSDAEDQPAPPQAARPVSPTKPSYATKVIQDLLISSALNLTNTSKLQSNPAHPPLHLQTTTVNFRKFVQKCGFIFEFQDAVENIFIWKNPANTILAMVIYVYLCLYPRLLILAPLIILLALLISYYQKRYPNVSTSATLSSKGKKIKKKSKRSAPVLPEENSVDYLKNMQNIQNMMGMISDGYDAFIPLLKYVDWSDEQASLRIMQFTVVSLGIASLTIWIVPWRYVFVVAGLGAFIANTRLFKALAKEMSPYLLHKVDEISKQWSEFLATEDDTESATDEITVSVYENQRWWANKGFIPQLLGSERASWSNASGSVALPPKNPMAPEGYEWIQEDWVINLSKVWEDSKYGEIYVDPDEEGWVYTDHQWENPAPRNAPGEQSMTRRRRWIRKARKIDVEEQYAGSNDVNESNLRRRNTEKSD</sequence>
<dbReference type="InterPro" id="IPR006614">
    <property type="entry name" value="Peroxin/Ferlin"/>
</dbReference>
<reference evidence="8" key="1">
    <citation type="submission" date="2021-06" db="EMBL/GenBank/DDBJ databases">
        <authorList>
            <person name="Kallberg Y."/>
            <person name="Tangrot J."/>
            <person name="Rosling A."/>
        </authorList>
    </citation>
    <scope>NUCLEOTIDE SEQUENCE</scope>
    <source>
        <strain evidence="8">BR232B</strain>
    </source>
</reference>
<evidence type="ECO:0000256" key="5">
    <source>
        <dbReference type="SAM" id="MobiDB-lite"/>
    </source>
</evidence>
<feature type="transmembrane region" description="Helical" evidence="6">
    <location>
        <begin position="276"/>
        <end position="294"/>
    </location>
</feature>
<dbReference type="GO" id="GO:0005778">
    <property type="term" value="C:peroxisomal membrane"/>
    <property type="evidence" value="ECO:0007669"/>
    <property type="project" value="TreeGrafter"/>
</dbReference>
<feature type="compositionally biased region" description="Basic residues" evidence="5">
    <location>
        <begin position="1"/>
        <end position="11"/>
    </location>
</feature>
<evidence type="ECO:0000256" key="1">
    <source>
        <dbReference type="ARBA" id="ARBA00004141"/>
    </source>
</evidence>
<feature type="compositionally biased region" description="Polar residues" evidence="5">
    <location>
        <begin position="63"/>
        <end position="72"/>
    </location>
</feature>
<keyword evidence="9" id="KW-1185">Reference proteome</keyword>
<keyword evidence="3 6" id="KW-1133">Transmembrane helix</keyword>
<feature type="compositionally biased region" description="Pro residues" evidence="5">
    <location>
        <begin position="22"/>
        <end position="35"/>
    </location>
</feature>
<feature type="domain" description="Peroxin/Ferlin" evidence="7">
    <location>
        <begin position="351"/>
        <end position="412"/>
    </location>
</feature>
<evidence type="ECO:0000256" key="2">
    <source>
        <dbReference type="ARBA" id="ARBA00022692"/>
    </source>
</evidence>
<name>A0A9N8VYV2_9GLOM</name>
<evidence type="ECO:0000259" key="7">
    <source>
        <dbReference type="SMART" id="SM00693"/>
    </source>
</evidence>
<dbReference type="PANTHER" id="PTHR28304">
    <property type="entry name" value="PEROXISOMAL MEMBRANE PROTEIN PEX29"/>
    <property type="match status" value="1"/>
</dbReference>
<evidence type="ECO:0000313" key="9">
    <source>
        <dbReference type="Proteomes" id="UP000789739"/>
    </source>
</evidence>
<accession>A0A9N8VYV2</accession>
<keyword evidence="4 6" id="KW-0472">Membrane</keyword>
<keyword evidence="2 6" id="KW-0812">Transmembrane</keyword>
<dbReference type="InterPro" id="IPR052816">
    <property type="entry name" value="Peroxisomal_Membrane_PEX28-32"/>
</dbReference>
<dbReference type="OrthoDB" id="74314at2759"/>
<dbReference type="Pfam" id="PF06398">
    <property type="entry name" value="Pex24p"/>
    <property type="match status" value="1"/>
</dbReference>
<dbReference type="Proteomes" id="UP000789739">
    <property type="component" value="Unassembled WGS sequence"/>
</dbReference>
<evidence type="ECO:0000256" key="4">
    <source>
        <dbReference type="ARBA" id="ARBA00023136"/>
    </source>
</evidence>
<comment type="caution">
    <text evidence="8">The sequence shown here is derived from an EMBL/GenBank/DDBJ whole genome shotgun (WGS) entry which is preliminary data.</text>
</comment>
<comment type="subcellular location">
    <subcellularLocation>
        <location evidence="1">Membrane</location>
        <topology evidence="1">Multi-pass membrane protein</topology>
    </subcellularLocation>
</comment>
<dbReference type="SMART" id="SM00693">
    <property type="entry name" value="DysFN"/>
    <property type="match status" value="1"/>
</dbReference>
<proteinExistence type="predicted"/>
<gene>
    <name evidence="8" type="ORF">PBRASI_LOCUS1078</name>
</gene>
<evidence type="ECO:0000256" key="3">
    <source>
        <dbReference type="ARBA" id="ARBA00022989"/>
    </source>
</evidence>
<dbReference type="GO" id="GO:0007031">
    <property type="term" value="P:peroxisome organization"/>
    <property type="evidence" value="ECO:0007669"/>
    <property type="project" value="UniProtKB-ARBA"/>
</dbReference>
<feature type="transmembrane region" description="Helical" evidence="6">
    <location>
        <begin position="181"/>
        <end position="198"/>
    </location>
</feature>
<organism evidence="8 9">
    <name type="scientific">Paraglomus brasilianum</name>
    <dbReference type="NCBI Taxonomy" id="144538"/>
    <lineage>
        <taxon>Eukaryota</taxon>
        <taxon>Fungi</taxon>
        <taxon>Fungi incertae sedis</taxon>
        <taxon>Mucoromycota</taxon>
        <taxon>Glomeromycotina</taxon>
        <taxon>Glomeromycetes</taxon>
        <taxon>Paraglomerales</taxon>
        <taxon>Paraglomeraceae</taxon>
        <taxon>Paraglomus</taxon>
    </lineage>
</organism>
<dbReference type="InterPro" id="IPR010482">
    <property type="entry name" value="TECPR1-like_DysF"/>
</dbReference>
<dbReference type="EMBL" id="CAJVPI010000064">
    <property type="protein sequence ID" value="CAG8471160.1"/>
    <property type="molecule type" value="Genomic_DNA"/>
</dbReference>
<evidence type="ECO:0000313" key="8">
    <source>
        <dbReference type="EMBL" id="CAG8471160.1"/>
    </source>
</evidence>
<feature type="compositionally biased region" description="Basic and acidic residues" evidence="5">
    <location>
        <begin position="484"/>
        <end position="494"/>
    </location>
</feature>
<feature type="region of interest" description="Disordered" evidence="5">
    <location>
        <begin position="473"/>
        <end position="494"/>
    </location>
</feature>
<protein>
    <submittedName>
        <fullName evidence="8">11748_t:CDS:1</fullName>
    </submittedName>
</protein>